<dbReference type="AlphaFoldDB" id="A0A1X6NNB2"/>
<evidence type="ECO:0000313" key="2">
    <source>
        <dbReference type="EMBL" id="OSX70101.1"/>
    </source>
</evidence>
<gene>
    <name evidence="2" type="ORF">BU14_0908s0002</name>
</gene>
<proteinExistence type="predicted"/>
<organism evidence="2 3">
    <name type="scientific">Porphyra umbilicalis</name>
    <name type="common">Purple laver</name>
    <name type="synonym">Red alga</name>
    <dbReference type="NCBI Taxonomy" id="2786"/>
    <lineage>
        <taxon>Eukaryota</taxon>
        <taxon>Rhodophyta</taxon>
        <taxon>Bangiophyceae</taxon>
        <taxon>Bangiales</taxon>
        <taxon>Bangiaceae</taxon>
        <taxon>Porphyra</taxon>
    </lineage>
</organism>
<keyword evidence="3" id="KW-1185">Reference proteome</keyword>
<name>A0A1X6NNB2_PORUM</name>
<evidence type="ECO:0000256" key="1">
    <source>
        <dbReference type="SAM" id="MobiDB-lite"/>
    </source>
</evidence>
<evidence type="ECO:0000313" key="3">
    <source>
        <dbReference type="Proteomes" id="UP000218209"/>
    </source>
</evidence>
<sequence>MDDADLALPSTPSSGVAAFVAPVASVSPSPSGRASGAGGSAPPAVCVASAAPMAITRGPSFSANDFARLAHVVTDPAHFQAVSDDGRPLSRAELDKPRDSLWDSVLAPAFNNPEYKPERARAVDGVLESDLRGMDPTRFTCQRDASKLETIYRAMRSNYTKTYANYTRSGQLEGGVFKDFINGEHQLLYLHCLLFDNPSVDFVLRSLPQAAQAEVGFPGSAAVGRGPGHPGSAPVPARKRSRQAEVTIGGMDGLTSAIVALGNSGGSGANDAVGRRSADAFDNAEAMAAVWKQLKVARAAVAEDPMDVLAASMLAHCESQLERLMEAS</sequence>
<feature type="region of interest" description="Disordered" evidence="1">
    <location>
        <begin position="221"/>
        <end position="240"/>
    </location>
</feature>
<dbReference type="EMBL" id="KV919315">
    <property type="protein sequence ID" value="OSX70101.1"/>
    <property type="molecule type" value="Genomic_DNA"/>
</dbReference>
<protein>
    <submittedName>
        <fullName evidence="2">Uncharacterized protein</fullName>
    </submittedName>
</protein>
<reference evidence="2 3" key="1">
    <citation type="submission" date="2017-03" db="EMBL/GenBank/DDBJ databases">
        <title>WGS assembly of Porphyra umbilicalis.</title>
        <authorList>
            <person name="Brawley S.H."/>
            <person name="Blouin N.A."/>
            <person name="Ficko-Blean E."/>
            <person name="Wheeler G.L."/>
            <person name="Lohr M."/>
            <person name="Goodson H.V."/>
            <person name="Jenkins J.W."/>
            <person name="Blaby-Haas C.E."/>
            <person name="Helliwell K.E."/>
            <person name="Chan C."/>
            <person name="Marriage T."/>
            <person name="Bhattacharya D."/>
            <person name="Klein A.S."/>
            <person name="Badis Y."/>
            <person name="Brodie J."/>
            <person name="Cao Y."/>
            <person name="Collen J."/>
            <person name="Dittami S.M."/>
            <person name="Gachon C.M."/>
            <person name="Green B.R."/>
            <person name="Karpowicz S."/>
            <person name="Kim J.W."/>
            <person name="Kudahl U."/>
            <person name="Lin S."/>
            <person name="Michel G."/>
            <person name="Mittag M."/>
            <person name="Olson B.J."/>
            <person name="Pangilinan J."/>
            <person name="Peng Y."/>
            <person name="Qiu H."/>
            <person name="Shu S."/>
            <person name="Singer J.T."/>
            <person name="Smith A.G."/>
            <person name="Sprecher B.N."/>
            <person name="Wagner V."/>
            <person name="Wang W."/>
            <person name="Wang Z.-Y."/>
            <person name="Yan J."/>
            <person name="Yarish C."/>
            <person name="Zoeuner-Riek S."/>
            <person name="Zhuang Y."/>
            <person name="Zou Y."/>
            <person name="Lindquist E.A."/>
            <person name="Grimwood J."/>
            <person name="Barry K."/>
            <person name="Rokhsar D.S."/>
            <person name="Schmutz J."/>
            <person name="Stiller J.W."/>
            <person name="Grossman A.R."/>
            <person name="Prochnik S.E."/>
        </authorList>
    </citation>
    <scope>NUCLEOTIDE SEQUENCE [LARGE SCALE GENOMIC DNA]</scope>
    <source>
        <strain evidence="2">4086291</strain>
    </source>
</reference>
<dbReference type="Proteomes" id="UP000218209">
    <property type="component" value="Unassembled WGS sequence"/>
</dbReference>
<accession>A0A1X6NNB2</accession>